<dbReference type="Gene3D" id="2.60.120.260">
    <property type="entry name" value="Galactose-binding domain-like"/>
    <property type="match status" value="2"/>
</dbReference>
<keyword evidence="8 12" id="KW-0472">Membrane</keyword>
<dbReference type="EMBL" id="UZAI01017127">
    <property type="protein sequence ID" value="VDP20799.1"/>
    <property type="molecule type" value="Genomic_DNA"/>
</dbReference>
<dbReference type="AlphaFoldDB" id="A0A3P8FA29"/>
<evidence type="ECO:0000256" key="11">
    <source>
        <dbReference type="SAM" id="MobiDB-lite"/>
    </source>
</evidence>
<feature type="region of interest" description="Disordered" evidence="11">
    <location>
        <begin position="604"/>
        <end position="623"/>
    </location>
</feature>
<feature type="compositionally biased region" description="Polar residues" evidence="11">
    <location>
        <begin position="544"/>
        <end position="559"/>
    </location>
</feature>
<dbReference type="PROSITE" id="PS50022">
    <property type="entry name" value="FA58C_3"/>
    <property type="match status" value="1"/>
</dbReference>
<keyword evidence="7 12" id="KW-1133">Transmembrane helix</keyword>
<evidence type="ECO:0000259" key="14">
    <source>
        <dbReference type="PROSITE" id="PS50022"/>
    </source>
</evidence>
<evidence type="ECO:0000313" key="16">
    <source>
        <dbReference type="Proteomes" id="UP000277204"/>
    </source>
</evidence>
<feature type="region of interest" description="Disordered" evidence="11">
    <location>
        <begin position="544"/>
        <end position="572"/>
    </location>
</feature>
<feature type="domain" description="F5/8 type C" evidence="14">
    <location>
        <begin position="45"/>
        <end position="175"/>
    </location>
</feature>
<keyword evidence="2" id="KW-1003">Cell membrane</keyword>
<evidence type="ECO:0000256" key="5">
    <source>
        <dbReference type="ARBA" id="ARBA00022741"/>
    </source>
</evidence>
<evidence type="ECO:0000256" key="9">
    <source>
        <dbReference type="ARBA" id="ARBA00023157"/>
    </source>
</evidence>
<proteinExistence type="predicted"/>
<accession>A0A3P8FA29</accession>
<evidence type="ECO:0000256" key="10">
    <source>
        <dbReference type="ARBA" id="ARBA00023180"/>
    </source>
</evidence>
<evidence type="ECO:0000313" key="15">
    <source>
        <dbReference type="EMBL" id="VDP20799.1"/>
    </source>
</evidence>
<feature type="compositionally biased region" description="Pro residues" evidence="11">
    <location>
        <begin position="932"/>
        <end position="943"/>
    </location>
</feature>
<dbReference type="Gene3D" id="2.60.120.1190">
    <property type="match status" value="1"/>
</dbReference>
<name>A0A3P8FA29_9TREM</name>
<keyword evidence="5" id="KW-0547">Nucleotide-binding</keyword>
<dbReference type="GO" id="GO:0005524">
    <property type="term" value="F:ATP binding"/>
    <property type="evidence" value="ECO:0007669"/>
    <property type="project" value="UniProtKB-KW"/>
</dbReference>
<keyword evidence="16" id="KW-1185">Reference proteome</keyword>
<dbReference type="Pfam" id="PF21114">
    <property type="entry name" value="DDR1-2_DS-like"/>
    <property type="match status" value="1"/>
</dbReference>
<comment type="subcellular location">
    <subcellularLocation>
        <location evidence="1">Cell membrane</location>
        <topology evidence="1">Single-pass type I membrane protein</topology>
    </subcellularLocation>
</comment>
<evidence type="ECO:0000256" key="4">
    <source>
        <dbReference type="ARBA" id="ARBA00022729"/>
    </source>
</evidence>
<keyword evidence="6" id="KW-0067">ATP-binding</keyword>
<feature type="region of interest" description="Disordered" evidence="11">
    <location>
        <begin position="903"/>
        <end position="952"/>
    </location>
</feature>
<keyword evidence="9" id="KW-1015">Disulfide bond</keyword>
<dbReference type="InterPro" id="IPR008979">
    <property type="entry name" value="Galactose-bd-like_sf"/>
</dbReference>
<sequence length="952" mass="104999">MFYSLISLVVISDLITSYLCSSVLASSNSGVNFIQNDYDLDKTKCIQSLLVNRHQIPDSAFNATSEVVDPSGAKRYNAHSIRNENTDFAWCPGKRISTDCDEYVEIDMGELNIITKVVISGLLAEGGISRLLGGLDALVPKFVVLDPPLIARWIRIYPYRDTPGFVCIRLEAYGCRFSDDLVEYRIPEGSLAHPPYQAETSLYKSQGSEVFTNENLNSSQAGGGLPFSDTCYDGHRIEPGSLLDGGLGCLIDLNSANRDTIPSIQQTVGVSSKADSSMNYQFVGWHRDRWKSSQDKNNDVVDMLFRFASVRNFTRLRLYISNNYLEKIRLPRRLEVKFSVGGVHFSGQLPISREFKLENRSLGVFSIILDLSHRIGQVVQLKAFFADDWLLFSEIRFESERESDANKVPSSNDTSVLDDSSTRLSTVVILVLVLLCCFLGLLAGVACFSVTWMHRKRHDLEREKHQVHKTLLIRGEDALNVCTTTGLCGNGNVNLIGGGGDAGYATVRPNMYPFLLSAAKPEMGVSTVLPNGGLQSYHQIVLSSNTSTESPNSVSNEKNSSQQQSQLRQTSQSNVGMIIGQQSNTMVNRLSGGTIGPSDGVTSETEAFCDNNNNKHNDDNDETHPHHRYSLSLFNNNHQYHHHHQIRKQHSSVLSSLLCISKMKKHRLNQLVSSQSGHNLGLCSTDLLNAHLRGQTSVQAANGLLQIDLSRGHPSMLINGRPLMRIPASSNPSDVTDNSWLLQTGYRNNNAVCCTSSIGMNLLNSEPGVYTTVGGAESDVDSNGASTMSPEYASTSMLHDYPMLAATLAQLNQQRLAANLTPSMNIQPNLYPCANPLNTGLSSNCSVNFNILSNPPLNSPFSNNNNIINNPSTYDVNKLDFNVKSPSTTNTCLSKSNYRVSNHNPWIKASNSNRYDELEQTQRRQLDENLLPPTPSSPPPPLPQSMTTPKHH</sequence>
<feature type="chain" id="PRO_5018098247" description="F5/8 type C domain-containing protein" evidence="13">
    <location>
        <begin position="26"/>
        <end position="952"/>
    </location>
</feature>
<dbReference type="SUPFAM" id="SSF49785">
    <property type="entry name" value="Galactose-binding domain-like"/>
    <property type="match status" value="1"/>
</dbReference>
<dbReference type="GO" id="GO:0005886">
    <property type="term" value="C:plasma membrane"/>
    <property type="evidence" value="ECO:0007669"/>
    <property type="project" value="UniProtKB-SubCell"/>
</dbReference>
<organism evidence="15 16">
    <name type="scientific">Schistosoma margrebowiei</name>
    <dbReference type="NCBI Taxonomy" id="48269"/>
    <lineage>
        <taxon>Eukaryota</taxon>
        <taxon>Metazoa</taxon>
        <taxon>Spiralia</taxon>
        <taxon>Lophotrochozoa</taxon>
        <taxon>Platyhelminthes</taxon>
        <taxon>Trematoda</taxon>
        <taxon>Digenea</taxon>
        <taxon>Strigeidida</taxon>
        <taxon>Schistosomatoidea</taxon>
        <taxon>Schistosomatidae</taxon>
        <taxon>Schistosoma</taxon>
    </lineage>
</organism>
<keyword evidence="4 13" id="KW-0732">Signal</keyword>
<evidence type="ECO:0000256" key="2">
    <source>
        <dbReference type="ARBA" id="ARBA00022475"/>
    </source>
</evidence>
<feature type="signal peptide" evidence="13">
    <location>
        <begin position="1"/>
        <end position="25"/>
    </location>
</feature>
<feature type="compositionally biased region" description="Basic and acidic residues" evidence="11">
    <location>
        <begin position="914"/>
        <end position="927"/>
    </location>
</feature>
<dbReference type="InterPro" id="IPR048525">
    <property type="entry name" value="DDR1-2_DS-like"/>
</dbReference>
<gene>
    <name evidence="15" type="ORF">SMRZ_LOCUS16375</name>
</gene>
<reference evidence="15 16" key="1">
    <citation type="submission" date="2018-11" db="EMBL/GenBank/DDBJ databases">
        <authorList>
            <consortium name="Pathogen Informatics"/>
        </authorList>
    </citation>
    <scope>NUCLEOTIDE SEQUENCE [LARGE SCALE GENOMIC DNA]</scope>
    <source>
        <strain evidence="15 16">Zambia</strain>
    </source>
</reference>
<evidence type="ECO:0000256" key="1">
    <source>
        <dbReference type="ARBA" id="ARBA00004251"/>
    </source>
</evidence>
<protein>
    <recommendedName>
        <fullName evidence="14">F5/8 type C domain-containing protein</fullName>
    </recommendedName>
</protein>
<evidence type="ECO:0000256" key="3">
    <source>
        <dbReference type="ARBA" id="ARBA00022692"/>
    </source>
</evidence>
<keyword evidence="3 12" id="KW-0812">Transmembrane</keyword>
<evidence type="ECO:0000256" key="12">
    <source>
        <dbReference type="SAM" id="Phobius"/>
    </source>
</evidence>
<evidence type="ECO:0000256" key="8">
    <source>
        <dbReference type="ARBA" id="ARBA00023136"/>
    </source>
</evidence>
<keyword evidence="10" id="KW-0325">Glycoprotein</keyword>
<feature type="compositionally biased region" description="Polar residues" evidence="11">
    <location>
        <begin position="903"/>
        <end position="913"/>
    </location>
</feature>
<dbReference type="InterPro" id="IPR000421">
    <property type="entry name" value="FA58C"/>
</dbReference>
<evidence type="ECO:0000256" key="6">
    <source>
        <dbReference type="ARBA" id="ARBA00022840"/>
    </source>
</evidence>
<dbReference type="Proteomes" id="UP000277204">
    <property type="component" value="Unassembled WGS sequence"/>
</dbReference>
<feature type="transmembrane region" description="Helical" evidence="12">
    <location>
        <begin position="427"/>
        <end position="452"/>
    </location>
</feature>
<feature type="compositionally biased region" description="Basic and acidic residues" evidence="11">
    <location>
        <begin position="613"/>
        <end position="623"/>
    </location>
</feature>
<evidence type="ECO:0000256" key="7">
    <source>
        <dbReference type="ARBA" id="ARBA00022989"/>
    </source>
</evidence>
<feature type="compositionally biased region" description="Low complexity" evidence="11">
    <location>
        <begin position="560"/>
        <end position="572"/>
    </location>
</feature>
<evidence type="ECO:0000256" key="13">
    <source>
        <dbReference type="SAM" id="SignalP"/>
    </source>
</evidence>